<keyword evidence="3" id="KW-1185">Reference proteome</keyword>
<dbReference type="VEuPathDB" id="CryptoDB:Vbra_7572"/>
<dbReference type="AlphaFoldDB" id="A0A0G4EJB9"/>
<gene>
    <name evidence="2" type="ORF">Vbra_7572</name>
</gene>
<dbReference type="Proteomes" id="UP000041254">
    <property type="component" value="Unassembled WGS sequence"/>
</dbReference>
<dbReference type="InterPro" id="IPR039540">
    <property type="entry name" value="UBL3-like_ubiquitin_dom"/>
</dbReference>
<sequence length="109" mass="12037">MGDINLKFIFANYDGKALERPFAASTLVRDIKRTLLAEHWPPDISITVEQVDRLRFFCGGKELEDAKSLQDQKVAAADFPTAVHVNTVLKRPGGGHLAGKHSCLQCSIM</sequence>
<dbReference type="SUPFAM" id="SSF54236">
    <property type="entry name" value="Ubiquitin-like"/>
    <property type="match status" value="1"/>
</dbReference>
<dbReference type="InParanoid" id="A0A0G4EJB9"/>
<protein>
    <recommendedName>
        <fullName evidence="1">UBL3-like ubiquitin domain-containing protein</fullName>
    </recommendedName>
</protein>
<name>A0A0G4EJB9_VITBC</name>
<reference evidence="2 3" key="1">
    <citation type="submission" date="2014-11" db="EMBL/GenBank/DDBJ databases">
        <authorList>
            <person name="Zhu J."/>
            <person name="Qi W."/>
            <person name="Song R."/>
        </authorList>
    </citation>
    <scope>NUCLEOTIDE SEQUENCE [LARGE SCALE GENOMIC DNA]</scope>
</reference>
<evidence type="ECO:0000259" key="1">
    <source>
        <dbReference type="Pfam" id="PF13881"/>
    </source>
</evidence>
<dbReference type="OrthoDB" id="1043111at2759"/>
<evidence type="ECO:0000313" key="2">
    <source>
        <dbReference type="EMBL" id="CEL96592.1"/>
    </source>
</evidence>
<evidence type="ECO:0000313" key="3">
    <source>
        <dbReference type="Proteomes" id="UP000041254"/>
    </source>
</evidence>
<dbReference type="OMA" id="FIFANYD"/>
<dbReference type="EMBL" id="CDMY01000243">
    <property type="protein sequence ID" value="CEL96592.1"/>
    <property type="molecule type" value="Genomic_DNA"/>
</dbReference>
<organism evidence="2 3">
    <name type="scientific">Vitrella brassicaformis (strain CCMP3155)</name>
    <dbReference type="NCBI Taxonomy" id="1169540"/>
    <lineage>
        <taxon>Eukaryota</taxon>
        <taxon>Sar</taxon>
        <taxon>Alveolata</taxon>
        <taxon>Colpodellida</taxon>
        <taxon>Vitrellaceae</taxon>
        <taxon>Vitrella</taxon>
    </lineage>
</organism>
<proteinExistence type="predicted"/>
<feature type="domain" description="UBL3-like ubiquitin" evidence="1">
    <location>
        <begin position="4"/>
        <end position="89"/>
    </location>
</feature>
<dbReference type="InterPro" id="IPR029071">
    <property type="entry name" value="Ubiquitin-like_domsf"/>
</dbReference>
<accession>A0A0G4EJB9</accession>
<dbReference type="Pfam" id="PF13881">
    <property type="entry name" value="Rad60-SLD_2"/>
    <property type="match status" value="1"/>
</dbReference>
<dbReference type="Gene3D" id="3.10.20.90">
    <property type="entry name" value="Phosphatidylinositol 3-kinase Catalytic Subunit, Chain A, domain 1"/>
    <property type="match status" value="1"/>
</dbReference>